<dbReference type="Pfam" id="PF13807">
    <property type="entry name" value="GNVR"/>
    <property type="match status" value="1"/>
</dbReference>
<accession>A0A0R1GF74</accession>
<evidence type="ECO:0000256" key="2">
    <source>
        <dbReference type="ARBA" id="ARBA00005132"/>
    </source>
</evidence>
<keyword evidence="7" id="KW-0972">Capsule biogenesis/degradation</keyword>
<evidence type="ECO:0000256" key="7">
    <source>
        <dbReference type="ARBA" id="ARBA00022903"/>
    </source>
</evidence>
<keyword evidence="8 12" id="KW-1133">Transmembrane helix</keyword>
<evidence type="ECO:0000259" key="13">
    <source>
        <dbReference type="Pfam" id="PF02706"/>
    </source>
</evidence>
<evidence type="ECO:0000313" key="15">
    <source>
        <dbReference type="EMBL" id="KRK32876.1"/>
    </source>
</evidence>
<comment type="similarity">
    <text evidence="3">Belongs to the CpsC/CapA family.</text>
</comment>
<evidence type="ECO:0000256" key="4">
    <source>
        <dbReference type="ARBA" id="ARBA00020739"/>
    </source>
</evidence>
<comment type="subcellular location">
    <subcellularLocation>
        <location evidence="1">Cell membrane</location>
        <topology evidence="1">Multi-pass membrane protein</topology>
    </subcellularLocation>
</comment>
<dbReference type="InterPro" id="IPR032807">
    <property type="entry name" value="GNVR"/>
</dbReference>
<comment type="function">
    <text evidence="11">Required for CpsD phosphorylation. Involved in the regulation of capsular polysaccharide biosynthesis. May be part of a complex that directs the coordinated polymerization and export to the cell surface of the capsular polysaccharide.</text>
</comment>
<evidence type="ECO:0000256" key="1">
    <source>
        <dbReference type="ARBA" id="ARBA00004651"/>
    </source>
</evidence>
<evidence type="ECO:0000313" key="16">
    <source>
        <dbReference type="Proteomes" id="UP000051461"/>
    </source>
</evidence>
<evidence type="ECO:0000256" key="9">
    <source>
        <dbReference type="ARBA" id="ARBA00023136"/>
    </source>
</evidence>
<keyword evidence="6 12" id="KW-0812">Transmembrane</keyword>
<keyword evidence="16" id="KW-1185">Reference proteome</keyword>
<evidence type="ECO:0000256" key="3">
    <source>
        <dbReference type="ARBA" id="ARBA00006683"/>
    </source>
</evidence>
<evidence type="ECO:0000256" key="10">
    <source>
        <dbReference type="ARBA" id="ARBA00023169"/>
    </source>
</evidence>
<dbReference type="EMBL" id="AZDA01000133">
    <property type="protein sequence ID" value="KRK32876.1"/>
    <property type="molecule type" value="Genomic_DNA"/>
</dbReference>
<dbReference type="Proteomes" id="UP000051461">
    <property type="component" value="Unassembled WGS sequence"/>
</dbReference>
<evidence type="ECO:0000256" key="8">
    <source>
        <dbReference type="ARBA" id="ARBA00022989"/>
    </source>
</evidence>
<dbReference type="STRING" id="1423726.FC07_GL001620"/>
<evidence type="ECO:0000259" key="14">
    <source>
        <dbReference type="Pfam" id="PF13807"/>
    </source>
</evidence>
<comment type="caution">
    <text evidence="15">The sequence shown here is derived from an EMBL/GenBank/DDBJ whole genome shotgun (WGS) entry which is preliminary data.</text>
</comment>
<gene>
    <name evidence="15" type="ORF">FC07_GL001620</name>
</gene>
<dbReference type="Pfam" id="PF02706">
    <property type="entry name" value="Wzz"/>
    <property type="match status" value="1"/>
</dbReference>
<dbReference type="PATRIC" id="fig|1423726.3.peg.1679"/>
<evidence type="ECO:0000256" key="11">
    <source>
        <dbReference type="ARBA" id="ARBA00045736"/>
    </source>
</evidence>
<dbReference type="InterPro" id="IPR050445">
    <property type="entry name" value="Bact_polysacc_biosynth/exp"/>
</dbReference>
<sequence>MKLILGAIVIFLFATFLVSFFLMTPKYSASTEILVNRKQTSEALQAQQVQTDVQMINTYKDIIVSPSILKNVNRQLHKETNFKGTTDDLKSEISITSQQNSQVFSITVKDQDPYDAASIANTTATVFKSKVGKMMQINNVSIISKAQPDTTAVSPRLKLNLLIGAVLGLLIGVGIAFLREFTDKTVKSEEFLTETLGLTSLGIIHEMTSNEVSKHSEIIGHAAATNSHVAKTHAERRV</sequence>
<proteinExistence type="inferred from homology"/>
<reference evidence="15 16" key="1">
    <citation type="journal article" date="2015" name="Genome Announc.">
        <title>Expanding the biotechnology potential of lactobacilli through comparative genomics of 213 strains and associated genera.</title>
        <authorList>
            <person name="Sun Z."/>
            <person name="Harris H.M."/>
            <person name="McCann A."/>
            <person name="Guo C."/>
            <person name="Argimon S."/>
            <person name="Zhang W."/>
            <person name="Yang X."/>
            <person name="Jeffery I.B."/>
            <person name="Cooney J.C."/>
            <person name="Kagawa T.F."/>
            <person name="Liu W."/>
            <person name="Song Y."/>
            <person name="Salvetti E."/>
            <person name="Wrobel A."/>
            <person name="Rasinkangas P."/>
            <person name="Parkhill J."/>
            <person name="Rea M.C."/>
            <person name="O'Sullivan O."/>
            <person name="Ritari J."/>
            <person name="Douillard F.P."/>
            <person name="Paul Ross R."/>
            <person name="Yang R."/>
            <person name="Briner A.E."/>
            <person name="Felis G.E."/>
            <person name="de Vos W.M."/>
            <person name="Barrangou R."/>
            <person name="Klaenhammer T.R."/>
            <person name="Caufield P.W."/>
            <person name="Cui Y."/>
            <person name="Zhang H."/>
            <person name="O'Toole P.W."/>
        </authorList>
    </citation>
    <scope>NUCLEOTIDE SEQUENCE [LARGE SCALE GENOMIC DNA]</scope>
    <source>
        <strain evidence="15 16">DSM 20003</strain>
    </source>
</reference>
<dbReference type="GO" id="GO:0000271">
    <property type="term" value="P:polysaccharide biosynthetic process"/>
    <property type="evidence" value="ECO:0007669"/>
    <property type="project" value="UniProtKB-KW"/>
</dbReference>
<dbReference type="PANTHER" id="PTHR32309:SF13">
    <property type="entry name" value="FERRIC ENTEROBACTIN TRANSPORT PROTEIN FEPE"/>
    <property type="match status" value="1"/>
</dbReference>
<feature type="transmembrane region" description="Helical" evidence="12">
    <location>
        <begin position="159"/>
        <end position="178"/>
    </location>
</feature>
<dbReference type="InterPro" id="IPR003856">
    <property type="entry name" value="LPS_length_determ_N"/>
</dbReference>
<dbReference type="PANTHER" id="PTHR32309">
    <property type="entry name" value="TYROSINE-PROTEIN KINASE"/>
    <property type="match status" value="1"/>
</dbReference>
<dbReference type="GO" id="GO:0004713">
    <property type="term" value="F:protein tyrosine kinase activity"/>
    <property type="evidence" value="ECO:0007669"/>
    <property type="project" value="TreeGrafter"/>
</dbReference>
<evidence type="ECO:0000256" key="5">
    <source>
        <dbReference type="ARBA" id="ARBA00022475"/>
    </source>
</evidence>
<keyword evidence="10" id="KW-0270">Exopolysaccharide synthesis</keyword>
<feature type="domain" description="Tyrosine-protein kinase G-rich" evidence="14">
    <location>
        <begin position="130"/>
        <end position="180"/>
    </location>
</feature>
<feature type="domain" description="Polysaccharide chain length determinant N-terminal" evidence="13">
    <location>
        <begin position="2"/>
        <end position="75"/>
    </location>
</feature>
<protein>
    <recommendedName>
        <fullName evidence="4">Capsular polysaccharide biosynthesis protein CpsC</fullName>
    </recommendedName>
</protein>
<comment type="pathway">
    <text evidence="2">Capsule biogenesis; capsule polysaccharide biosynthesis.</text>
</comment>
<keyword evidence="9 12" id="KW-0472">Membrane</keyword>
<evidence type="ECO:0000256" key="6">
    <source>
        <dbReference type="ARBA" id="ARBA00022692"/>
    </source>
</evidence>
<organism evidence="15 16">
    <name type="scientific">Loigolactobacillus bifermentans DSM 20003</name>
    <dbReference type="NCBI Taxonomy" id="1423726"/>
    <lineage>
        <taxon>Bacteria</taxon>
        <taxon>Bacillati</taxon>
        <taxon>Bacillota</taxon>
        <taxon>Bacilli</taxon>
        <taxon>Lactobacillales</taxon>
        <taxon>Lactobacillaceae</taxon>
        <taxon>Loigolactobacillus</taxon>
    </lineage>
</organism>
<dbReference type="AlphaFoldDB" id="A0A0R1GF74"/>
<dbReference type="GO" id="GO:0005886">
    <property type="term" value="C:plasma membrane"/>
    <property type="evidence" value="ECO:0007669"/>
    <property type="project" value="UniProtKB-SubCell"/>
</dbReference>
<name>A0A0R1GF74_9LACO</name>
<keyword evidence="5" id="KW-1003">Cell membrane</keyword>
<evidence type="ECO:0000256" key="12">
    <source>
        <dbReference type="SAM" id="Phobius"/>
    </source>
</evidence>